<organism evidence="1 2">
    <name type="scientific">Croceicoccus mobilis</name>
    <dbReference type="NCBI Taxonomy" id="1703339"/>
    <lineage>
        <taxon>Bacteria</taxon>
        <taxon>Pseudomonadati</taxon>
        <taxon>Pseudomonadota</taxon>
        <taxon>Alphaproteobacteria</taxon>
        <taxon>Sphingomonadales</taxon>
        <taxon>Erythrobacteraceae</taxon>
        <taxon>Croceicoccus</taxon>
    </lineage>
</organism>
<evidence type="ECO:0000313" key="2">
    <source>
        <dbReference type="Proteomes" id="UP000612349"/>
    </source>
</evidence>
<dbReference type="InterPro" id="IPR021251">
    <property type="entry name" value="DUF2793"/>
</dbReference>
<evidence type="ECO:0008006" key="3">
    <source>
        <dbReference type="Google" id="ProtNLM"/>
    </source>
</evidence>
<reference evidence="1" key="1">
    <citation type="journal article" date="2014" name="Int. J. Syst. Evol. Microbiol.">
        <title>Complete genome sequence of Corynebacterium casei LMG S-19264T (=DSM 44701T), isolated from a smear-ripened cheese.</title>
        <authorList>
            <consortium name="US DOE Joint Genome Institute (JGI-PGF)"/>
            <person name="Walter F."/>
            <person name="Albersmeier A."/>
            <person name="Kalinowski J."/>
            <person name="Ruckert C."/>
        </authorList>
    </citation>
    <scope>NUCLEOTIDE SEQUENCE</scope>
    <source>
        <strain evidence="1">CGMCC 1.15360</strain>
    </source>
</reference>
<reference evidence="1" key="2">
    <citation type="submission" date="2020-09" db="EMBL/GenBank/DDBJ databases">
        <authorList>
            <person name="Sun Q."/>
            <person name="Zhou Y."/>
        </authorList>
    </citation>
    <scope>NUCLEOTIDE SEQUENCE</scope>
    <source>
        <strain evidence="1">CGMCC 1.15360</strain>
    </source>
</reference>
<dbReference type="EMBL" id="BMIP01000001">
    <property type="protein sequence ID" value="GGD57956.1"/>
    <property type="molecule type" value="Genomic_DNA"/>
</dbReference>
<dbReference type="AlphaFoldDB" id="A0A917DQT4"/>
<dbReference type="Pfam" id="PF10983">
    <property type="entry name" value="DUF2793"/>
    <property type="match status" value="1"/>
</dbReference>
<sequence>MADALLHPVVKGIVTAPPVEASDGEAFIIADNATEAFAGRTGQIALRQQEQWLFVTPAAGMRVFDSILGAERHYRDGWSTPVSLSTPGSGDTIDVEARAVIDQILNLMQGAGLLPSG</sequence>
<dbReference type="Proteomes" id="UP000612349">
    <property type="component" value="Unassembled WGS sequence"/>
</dbReference>
<accession>A0A917DQT4</accession>
<gene>
    <name evidence="1" type="ORF">GCM10010990_04050</name>
</gene>
<comment type="caution">
    <text evidence="1">The sequence shown here is derived from an EMBL/GenBank/DDBJ whole genome shotgun (WGS) entry which is preliminary data.</text>
</comment>
<protein>
    <recommendedName>
        <fullName evidence="3">DUF2793 domain-containing protein</fullName>
    </recommendedName>
</protein>
<proteinExistence type="predicted"/>
<evidence type="ECO:0000313" key="1">
    <source>
        <dbReference type="EMBL" id="GGD57956.1"/>
    </source>
</evidence>
<name>A0A917DQT4_9SPHN</name>
<keyword evidence="2" id="KW-1185">Reference proteome</keyword>